<proteinExistence type="predicted"/>
<comment type="caution">
    <text evidence="4">The sequence shown here is derived from an EMBL/GenBank/DDBJ whole genome shotgun (WGS) entry which is preliminary data.</text>
</comment>
<protein>
    <submittedName>
        <fullName evidence="4">Uncharacterized protein</fullName>
    </submittedName>
</protein>
<evidence type="ECO:0000313" key="5">
    <source>
        <dbReference type="Proteomes" id="UP000828390"/>
    </source>
</evidence>
<dbReference type="EMBL" id="JAIWYP010000005">
    <property type="protein sequence ID" value="KAH3826789.1"/>
    <property type="molecule type" value="Genomic_DNA"/>
</dbReference>
<evidence type="ECO:0000256" key="3">
    <source>
        <dbReference type="ARBA" id="ARBA00046271"/>
    </source>
</evidence>
<dbReference type="GO" id="GO:0005778">
    <property type="term" value="C:peroxisomal membrane"/>
    <property type="evidence" value="ECO:0007669"/>
    <property type="project" value="UniProtKB-SubCell"/>
</dbReference>
<dbReference type="GO" id="GO:0016559">
    <property type="term" value="P:peroxisome fission"/>
    <property type="evidence" value="ECO:0007669"/>
    <property type="project" value="InterPro"/>
</dbReference>
<keyword evidence="5" id="KW-1185">Reference proteome</keyword>
<dbReference type="AlphaFoldDB" id="A0A9D4JXN6"/>
<organism evidence="4 5">
    <name type="scientific">Dreissena polymorpha</name>
    <name type="common">Zebra mussel</name>
    <name type="synonym">Mytilus polymorpha</name>
    <dbReference type="NCBI Taxonomy" id="45954"/>
    <lineage>
        <taxon>Eukaryota</taxon>
        <taxon>Metazoa</taxon>
        <taxon>Spiralia</taxon>
        <taxon>Lophotrochozoa</taxon>
        <taxon>Mollusca</taxon>
        <taxon>Bivalvia</taxon>
        <taxon>Autobranchia</taxon>
        <taxon>Heteroconchia</taxon>
        <taxon>Euheterodonta</taxon>
        <taxon>Imparidentia</taxon>
        <taxon>Neoheterodontei</taxon>
        <taxon>Myida</taxon>
        <taxon>Dreissenoidea</taxon>
        <taxon>Dreissenidae</taxon>
        <taxon>Dreissena</taxon>
    </lineage>
</organism>
<gene>
    <name evidence="4" type="ORF">DPMN_128701</name>
</gene>
<dbReference type="Proteomes" id="UP000828390">
    <property type="component" value="Unassembled WGS sequence"/>
</dbReference>
<reference evidence="4" key="1">
    <citation type="journal article" date="2019" name="bioRxiv">
        <title>The Genome of the Zebra Mussel, Dreissena polymorpha: A Resource for Invasive Species Research.</title>
        <authorList>
            <person name="McCartney M.A."/>
            <person name="Auch B."/>
            <person name="Kono T."/>
            <person name="Mallez S."/>
            <person name="Zhang Y."/>
            <person name="Obille A."/>
            <person name="Becker A."/>
            <person name="Abrahante J.E."/>
            <person name="Garbe J."/>
            <person name="Badalamenti J.P."/>
            <person name="Herman A."/>
            <person name="Mangelson H."/>
            <person name="Liachko I."/>
            <person name="Sullivan S."/>
            <person name="Sone E.D."/>
            <person name="Koren S."/>
            <person name="Silverstein K.A.T."/>
            <person name="Beckman K.B."/>
            <person name="Gohl D.M."/>
        </authorList>
    </citation>
    <scope>NUCLEOTIDE SEQUENCE</scope>
    <source>
        <strain evidence="4">Duluth1</strain>
        <tissue evidence="4">Whole animal</tissue>
    </source>
</reference>
<name>A0A9D4JXN6_DREPO</name>
<sequence>MSSIHPIHPSIHPIHSSILFIHPSIHPPYSSIHSSNHPSILFIHLSIHPSRLTTSTLPTSCTTPWNIWPGLHARNATIRNKMRNLGQQSWAQYLCIVENLADLINAINWMPQGFLFGGQFSSKFTGAMGTISSLLKLYRLHASKKAS</sequence>
<evidence type="ECO:0000256" key="1">
    <source>
        <dbReference type="ARBA" id="ARBA00023136"/>
    </source>
</evidence>
<evidence type="ECO:0000256" key="2">
    <source>
        <dbReference type="ARBA" id="ARBA00023140"/>
    </source>
</evidence>
<keyword evidence="2" id="KW-0576">Peroxisome</keyword>
<accession>A0A9D4JXN6</accession>
<dbReference type="InterPro" id="IPR008733">
    <property type="entry name" value="PEX11"/>
</dbReference>
<reference evidence="4" key="2">
    <citation type="submission" date="2020-11" db="EMBL/GenBank/DDBJ databases">
        <authorList>
            <person name="McCartney M.A."/>
            <person name="Auch B."/>
            <person name="Kono T."/>
            <person name="Mallez S."/>
            <person name="Becker A."/>
            <person name="Gohl D.M."/>
            <person name="Silverstein K.A.T."/>
            <person name="Koren S."/>
            <person name="Bechman K.B."/>
            <person name="Herman A."/>
            <person name="Abrahante J.E."/>
            <person name="Garbe J."/>
        </authorList>
    </citation>
    <scope>NUCLEOTIDE SEQUENCE</scope>
    <source>
        <strain evidence="4">Duluth1</strain>
        <tissue evidence="4">Whole animal</tissue>
    </source>
</reference>
<comment type="subcellular location">
    <subcellularLocation>
        <location evidence="3">Peroxisome membrane</location>
    </subcellularLocation>
</comment>
<dbReference type="Pfam" id="PF05648">
    <property type="entry name" value="PEX11"/>
    <property type="match status" value="1"/>
</dbReference>
<dbReference type="InterPro" id="IPR026510">
    <property type="entry name" value="PEX11C_met"/>
</dbReference>
<dbReference type="PANTHER" id="PTHR20990">
    <property type="entry name" value="PEROXISOMAL BIOGENESIS FACTOR 11"/>
    <property type="match status" value="1"/>
</dbReference>
<keyword evidence="1" id="KW-0472">Membrane</keyword>
<evidence type="ECO:0000313" key="4">
    <source>
        <dbReference type="EMBL" id="KAH3826789.1"/>
    </source>
</evidence>
<dbReference type="PANTHER" id="PTHR20990:SF1">
    <property type="entry name" value="PEROXISOMAL MEMBRANE PROTEIN 11C"/>
    <property type="match status" value="1"/>
</dbReference>